<keyword evidence="1" id="KW-1133">Transmembrane helix</keyword>
<feature type="non-terminal residue" evidence="2">
    <location>
        <position position="341"/>
    </location>
</feature>
<reference evidence="2 3" key="1">
    <citation type="submission" date="2014-06" db="EMBL/GenBank/DDBJ databases">
        <title>Evolutionary Origins and Diversification of the Mycorrhizal Mutualists.</title>
        <authorList>
            <consortium name="DOE Joint Genome Institute"/>
            <consortium name="Mycorrhizal Genomics Consortium"/>
            <person name="Kohler A."/>
            <person name="Kuo A."/>
            <person name="Nagy L.G."/>
            <person name="Floudas D."/>
            <person name="Copeland A."/>
            <person name="Barry K.W."/>
            <person name="Cichocki N."/>
            <person name="Veneault-Fourrey C."/>
            <person name="LaButti K."/>
            <person name="Lindquist E.A."/>
            <person name="Lipzen A."/>
            <person name="Lundell T."/>
            <person name="Morin E."/>
            <person name="Murat C."/>
            <person name="Riley R."/>
            <person name="Ohm R."/>
            <person name="Sun H."/>
            <person name="Tunlid A."/>
            <person name="Henrissat B."/>
            <person name="Grigoriev I.V."/>
            <person name="Hibbett D.S."/>
            <person name="Martin F."/>
        </authorList>
    </citation>
    <scope>NUCLEOTIDE SEQUENCE [LARGE SCALE GENOMIC DNA]</scope>
    <source>
        <strain evidence="2 3">SS14</strain>
    </source>
</reference>
<accession>A0A0C9UXL6</accession>
<keyword evidence="3" id="KW-1185">Reference proteome</keyword>
<dbReference type="Gene3D" id="2.60.120.260">
    <property type="entry name" value="Galactose-binding domain-like"/>
    <property type="match status" value="2"/>
</dbReference>
<feature type="transmembrane region" description="Helical" evidence="1">
    <location>
        <begin position="316"/>
        <end position="338"/>
    </location>
</feature>
<protein>
    <submittedName>
        <fullName evidence="2">Uncharacterized protein</fullName>
    </submittedName>
</protein>
<dbReference type="EMBL" id="KN837268">
    <property type="protein sequence ID" value="KIJ30121.1"/>
    <property type="molecule type" value="Genomic_DNA"/>
</dbReference>
<evidence type="ECO:0000313" key="3">
    <source>
        <dbReference type="Proteomes" id="UP000054279"/>
    </source>
</evidence>
<sequence length="341" mass="36470">SLRQVVVDHTDPAIEYTGQWSIIPVTDDMNFNWNGPTFNNTLHSTSGNSSLSFTFSGSTVALIGRANFVSNGGALSPTFSCSVDGIGIQNEGLTQVQTNNFVFCQCIPGKLQHDGQHQVIMNIAPSSSKQSFYFERIEYTPSSNVSLSPTTVRVNYTDPAIRYDAGWNNLPSGDDRHDFVELTEFAGAEMTFPFVGTSVKWFGFFPAPYPQNTTTGVYTIDGGSPTSFPIFSGNQDLQASIFNQLIFQTHSVDPGSHTLKVTYQGGDGHMALTLYTLYIINGSVVGGVSATPTGSGPSTPTGSSHSVGKAAPVGKIVGSVVGGVTVLALCLCLGLWLWHKR</sequence>
<evidence type="ECO:0000313" key="2">
    <source>
        <dbReference type="EMBL" id="KIJ30121.1"/>
    </source>
</evidence>
<proteinExistence type="predicted"/>
<dbReference type="Proteomes" id="UP000054279">
    <property type="component" value="Unassembled WGS sequence"/>
</dbReference>
<dbReference type="HOGENOM" id="CLU_036313_0_0_1"/>
<dbReference type="AlphaFoldDB" id="A0A0C9UXL6"/>
<keyword evidence="1" id="KW-0812">Transmembrane</keyword>
<evidence type="ECO:0000256" key="1">
    <source>
        <dbReference type="SAM" id="Phobius"/>
    </source>
</evidence>
<name>A0A0C9UXL6_SPHS4</name>
<organism evidence="2 3">
    <name type="scientific">Sphaerobolus stellatus (strain SS14)</name>
    <dbReference type="NCBI Taxonomy" id="990650"/>
    <lineage>
        <taxon>Eukaryota</taxon>
        <taxon>Fungi</taxon>
        <taxon>Dikarya</taxon>
        <taxon>Basidiomycota</taxon>
        <taxon>Agaricomycotina</taxon>
        <taxon>Agaricomycetes</taxon>
        <taxon>Phallomycetidae</taxon>
        <taxon>Geastrales</taxon>
        <taxon>Sphaerobolaceae</taxon>
        <taxon>Sphaerobolus</taxon>
    </lineage>
</organism>
<feature type="non-terminal residue" evidence="2">
    <location>
        <position position="1"/>
    </location>
</feature>
<dbReference type="OrthoDB" id="3052647at2759"/>
<gene>
    <name evidence="2" type="ORF">M422DRAFT_77597</name>
</gene>
<keyword evidence="1" id="KW-0472">Membrane</keyword>